<feature type="transmembrane region" description="Helical" evidence="8">
    <location>
        <begin position="210"/>
        <end position="232"/>
    </location>
</feature>
<evidence type="ECO:0000256" key="5">
    <source>
        <dbReference type="ARBA" id="ARBA00022692"/>
    </source>
</evidence>
<dbReference type="PANTHER" id="PTHR21716:SF67">
    <property type="entry name" value="TRANSPORT PROTEIN YDIK-RELATED"/>
    <property type="match status" value="1"/>
</dbReference>
<feature type="transmembrane region" description="Helical" evidence="8">
    <location>
        <begin position="7"/>
        <end position="26"/>
    </location>
</feature>
<dbReference type="NCBIfam" id="NF008216">
    <property type="entry name" value="PRK10983.1"/>
    <property type="match status" value="1"/>
</dbReference>
<dbReference type="Pfam" id="PF01594">
    <property type="entry name" value="AI-2E_transport"/>
    <property type="match status" value="1"/>
</dbReference>
<accession>A0A1W6LIP4</accession>
<feature type="transmembrane region" description="Helical" evidence="8">
    <location>
        <begin position="239"/>
        <end position="267"/>
    </location>
</feature>
<evidence type="ECO:0008006" key="11">
    <source>
        <dbReference type="Google" id="ProtNLM"/>
    </source>
</evidence>
<keyword evidence="5 8" id="KW-0812">Transmembrane</keyword>
<sequence length="348" mass="36690">MRHDLTRTVLSVLVIGVLLLGSFWILRPFLLPGLWAMTLVVATWPLMLKVQARVRRPSVAVLVMTLAMVVVFVAPIGLALQTLAENTDTLTRWLRTFAETPFPPPPDWVARLPLVGDKVANAWLEISLAGKEGLAARIAPYASQAAHWIAAALGSVGLLLVQLLLTVIISAILFANGETARNALVRFGQRLAGEGGGEVVVLAGRAIRAVAMGVVVTALVQTVLAGLGLAIAGVPFAGLLTAVILVLCIAQLGPVIVLLPAVGWLYWSGQPGWGTTLLVWTVIVGGLDNILRPLLIRRGGADLPLLLIFGGVIGGLLAFGIVGLFIGPVILAVAYTLMQRWMASHPAG</sequence>
<keyword evidence="7 8" id="KW-0472">Membrane</keyword>
<protein>
    <recommendedName>
        <fullName evidence="11">AI-2E family transporter</fullName>
    </recommendedName>
</protein>
<evidence type="ECO:0000256" key="1">
    <source>
        <dbReference type="ARBA" id="ARBA00004651"/>
    </source>
</evidence>
<evidence type="ECO:0000256" key="6">
    <source>
        <dbReference type="ARBA" id="ARBA00022989"/>
    </source>
</evidence>
<feature type="transmembrane region" description="Helical" evidence="8">
    <location>
        <begin position="32"/>
        <end position="48"/>
    </location>
</feature>
<dbReference type="GO" id="GO:0005886">
    <property type="term" value="C:plasma membrane"/>
    <property type="evidence" value="ECO:0007669"/>
    <property type="project" value="UniProtKB-SubCell"/>
</dbReference>
<keyword evidence="10" id="KW-1185">Reference proteome</keyword>
<name>A0A1W6LIP4_9BURK</name>
<feature type="transmembrane region" description="Helical" evidence="8">
    <location>
        <begin position="273"/>
        <end position="291"/>
    </location>
</feature>
<dbReference type="STRING" id="946333.A4W93_27380"/>
<organism evidence="9 10">
    <name type="scientific">Piscinibacter gummiphilus</name>
    <dbReference type="NCBI Taxonomy" id="946333"/>
    <lineage>
        <taxon>Bacteria</taxon>
        <taxon>Pseudomonadati</taxon>
        <taxon>Pseudomonadota</taxon>
        <taxon>Betaproteobacteria</taxon>
        <taxon>Burkholderiales</taxon>
        <taxon>Sphaerotilaceae</taxon>
        <taxon>Piscinibacter</taxon>
    </lineage>
</organism>
<gene>
    <name evidence="9" type="ORF">A4W93_27380</name>
</gene>
<dbReference type="AlphaFoldDB" id="A0A1W6LIP4"/>
<evidence type="ECO:0000256" key="3">
    <source>
        <dbReference type="ARBA" id="ARBA00022448"/>
    </source>
</evidence>
<evidence type="ECO:0000256" key="2">
    <source>
        <dbReference type="ARBA" id="ARBA00009773"/>
    </source>
</evidence>
<feature type="transmembrane region" description="Helical" evidence="8">
    <location>
        <begin position="303"/>
        <end position="335"/>
    </location>
</feature>
<reference evidence="9 10" key="1">
    <citation type="submission" date="2016-04" db="EMBL/GenBank/DDBJ databases">
        <title>Complete genome sequence of natural rubber-degrading, novel Gram-negative bacterium, Rhizobacter gummiphilus strain NS21.</title>
        <authorList>
            <person name="Tabata M."/>
            <person name="Kasai D."/>
            <person name="Fukuda M."/>
        </authorList>
    </citation>
    <scope>NUCLEOTIDE SEQUENCE [LARGE SCALE GENOMIC DNA]</scope>
    <source>
        <strain evidence="9 10">NS21</strain>
    </source>
</reference>
<proteinExistence type="inferred from homology"/>
<comment type="similarity">
    <text evidence="2">Belongs to the autoinducer-2 exporter (AI-2E) (TC 2.A.86) family.</text>
</comment>
<dbReference type="Proteomes" id="UP000193427">
    <property type="component" value="Chromosome"/>
</dbReference>
<keyword evidence="4" id="KW-1003">Cell membrane</keyword>
<feature type="transmembrane region" description="Helical" evidence="8">
    <location>
        <begin position="148"/>
        <end position="175"/>
    </location>
</feature>
<dbReference type="EMBL" id="CP015118">
    <property type="protein sequence ID" value="ARN24080.1"/>
    <property type="molecule type" value="Genomic_DNA"/>
</dbReference>
<evidence type="ECO:0000313" key="9">
    <source>
        <dbReference type="EMBL" id="ARN24080.1"/>
    </source>
</evidence>
<evidence type="ECO:0000256" key="4">
    <source>
        <dbReference type="ARBA" id="ARBA00022475"/>
    </source>
</evidence>
<evidence type="ECO:0000256" key="8">
    <source>
        <dbReference type="SAM" id="Phobius"/>
    </source>
</evidence>
<evidence type="ECO:0000256" key="7">
    <source>
        <dbReference type="ARBA" id="ARBA00023136"/>
    </source>
</evidence>
<dbReference type="InterPro" id="IPR002549">
    <property type="entry name" value="AI-2E-like"/>
</dbReference>
<keyword evidence="3" id="KW-0813">Transport</keyword>
<feature type="transmembrane region" description="Helical" evidence="8">
    <location>
        <begin position="60"/>
        <end position="84"/>
    </location>
</feature>
<dbReference type="KEGG" id="rgu:A4W93_27380"/>
<keyword evidence="6 8" id="KW-1133">Transmembrane helix</keyword>
<evidence type="ECO:0000313" key="10">
    <source>
        <dbReference type="Proteomes" id="UP000193427"/>
    </source>
</evidence>
<comment type="subcellular location">
    <subcellularLocation>
        <location evidence="1">Cell membrane</location>
        <topology evidence="1">Multi-pass membrane protein</topology>
    </subcellularLocation>
</comment>
<dbReference type="PANTHER" id="PTHR21716">
    <property type="entry name" value="TRANSMEMBRANE PROTEIN"/>
    <property type="match status" value="1"/>
</dbReference>